<dbReference type="Gene3D" id="3.10.580.10">
    <property type="entry name" value="CBS-domain"/>
    <property type="match status" value="1"/>
</dbReference>
<dbReference type="PANTHER" id="PTHR43080">
    <property type="entry name" value="CBS DOMAIN-CONTAINING PROTEIN CBSX3, MITOCHONDRIAL"/>
    <property type="match status" value="1"/>
</dbReference>
<dbReference type="InterPro" id="IPR000595">
    <property type="entry name" value="cNMP-bd_dom"/>
</dbReference>
<dbReference type="InterPro" id="IPR014710">
    <property type="entry name" value="RmlC-like_jellyroll"/>
</dbReference>
<dbReference type="Gene3D" id="2.60.120.10">
    <property type="entry name" value="Jelly Rolls"/>
    <property type="match status" value="1"/>
</dbReference>
<reference evidence="3 4" key="1">
    <citation type="submission" date="2020-03" db="EMBL/GenBank/DDBJ databases">
        <authorList>
            <person name="Sun Q."/>
        </authorList>
    </citation>
    <scope>NUCLEOTIDE SEQUENCE [LARGE SCALE GENOMIC DNA]</scope>
    <source>
        <strain evidence="3 4">JC162</strain>
    </source>
</reference>
<dbReference type="Pfam" id="PF00027">
    <property type="entry name" value="cNMP_binding"/>
    <property type="match status" value="1"/>
</dbReference>
<dbReference type="Proteomes" id="UP000548582">
    <property type="component" value="Unassembled WGS sequence"/>
</dbReference>
<comment type="caution">
    <text evidence="3">The sequence shown here is derived from an EMBL/GenBank/DDBJ whole genome shotgun (WGS) entry which is preliminary data.</text>
</comment>
<dbReference type="GO" id="GO:0008773">
    <property type="term" value="F:[protein-PII] uridylyltransferase activity"/>
    <property type="evidence" value="ECO:0007669"/>
    <property type="project" value="InterPro"/>
</dbReference>
<dbReference type="AlphaFoldDB" id="A0A848EBP2"/>
<keyword evidence="1" id="KW-0129">CBS domain</keyword>
<dbReference type="CDD" id="cd00038">
    <property type="entry name" value="CAP_ED"/>
    <property type="match status" value="1"/>
</dbReference>
<evidence type="ECO:0000256" key="1">
    <source>
        <dbReference type="ARBA" id="ARBA00023122"/>
    </source>
</evidence>
<organism evidence="3 4">
    <name type="scientific">Neoroseomonas marina</name>
    <dbReference type="NCBI Taxonomy" id="1232220"/>
    <lineage>
        <taxon>Bacteria</taxon>
        <taxon>Pseudomonadati</taxon>
        <taxon>Pseudomonadota</taxon>
        <taxon>Alphaproteobacteria</taxon>
        <taxon>Acetobacterales</taxon>
        <taxon>Acetobacteraceae</taxon>
        <taxon>Neoroseomonas</taxon>
    </lineage>
</organism>
<dbReference type="SUPFAM" id="SSF54631">
    <property type="entry name" value="CBS-domain pair"/>
    <property type="match status" value="1"/>
</dbReference>
<dbReference type="CDD" id="cd05401">
    <property type="entry name" value="NT_GlnE_GlnD_like"/>
    <property type="match status" value="1"/>
</dbReference>
<protein>
    <submittedName>
        <fullName evidence="3">Cyclic nucleotide-binding domain-containing protein</fullName>
    </submittedName>
</protein>
<dbReference type="Pfam" id="PF03445">
    <property type="entry name" value="DUF294"/>
    <property type="match status" value="1"/>
</dbReference>
<name>A0A848EBP2_9PROT</name>
<evidence type="ECO:0000313" key="4">
    <source>
        <dbReference type="Proteomes" id="UP000548582"/>
    </source>
</evidence>
<dbReference type="InterPro" id="IPR018490">
    <property type="entry name" value="cNMP-bd_dom_sf"/>
</dbReference>
<dbReference type="InterPro" id="IPR005105">
    <property type="entry name" value="GlnD_Uridyltrans_N"/>
</dbReference>
<gene>
    <name evidence="3" type="ORF">GWK16_11820</name>
</gene>
<dbReference type="PANTHER" id="PTHR43080:SF2">
    <property type="entry name" value="CBS DOMAIN-CONTAINING PROTEIN"/>
    <property type="match status" value="1"/>
</dbReference>
<evidence type="ECO:0000313" key="3">
    <source>
        <dbReference type="EMBL" id="NMJ41931.1"/>
    </source>
</evidence>
<dbReference type="InterPro" id="IPR018821">
    <property type="entry name" value="DUF294_put_nucleoTrafse_sb-bd"/>
</dbReference>
<proteinExistence type="predicted"/>
<dbReference type="Pfam" id="PF10335">
    <property type="entry name" value="DUF294_C"/>
    <property type="match status" value="1"/>
</dbReference>
<dbReference type="Pfam" id="PF00571">
    <property type="entry name" value="CBS"/>
    <property type="match status" value="1"/>
</dbReference>
<keyword evidence="4" id="KW-1185">Reference proteome</keyword>
<accession>A0A848EBP2</accession>
<dbReference type="RefSeq" id="WP_170054161.1">
    <property type="nucleotide sequence ID" value="NZ_JABBKX010000003.1"/>
</dbReference>
<dbReference type="EMBL" id="JABBKX010000003">
    <property type="protein sequence ID" value="NMJ41931.1"/>
    <property type="molecule type" value="Genomic_DNA"/>
</dbReference>
<evidence type="ECO:0000259" key="2">
    <source>
        <dbReference type="PROSITE" id="PS50042"/>
    </source>
</evidence>
<feature type="domain" description="Cyclic nucleotide-binding" evidence="2">
    <location>
        <begin position="11"/>
        <end position="125"/>
    </location>
</feature>
<sequence>MSSGFDAQNPPFDRLAQQEVEELRAATDIGYFRPGETIVARGRPSDFLHVVIKGAVEARDGEALQGVLGPRDSFDSRALVHGAAGEDFVAAEETLCFLIPRATVLALIARNAAFAAFFYADVSRKLEAFSEARKAEGGMESVLRARVREAMHGRAVFIEGSATIEQAGQAMRDANTNAAFVRDRERTGVVTGMNLAKAVVLQRLPLDTPVREITHFDVVAVDEDDFLFEALLSMTRHGKRRLAVRSGGAFAGFLEDIDLLGRFAGNSQLIPGRIDRARDVEELAVAAHEIQDQVERLHRQGMKVEVIAEITSDLNRRLFVRLFELVAPASIREQGCLMLMGSEGRGEQTVRTDQDNGLLLAGPVPEADLAAFREAFSGALDGFGFPPCPGNVMVRNPLWSQPAEGMVRQLRAWVMERTPDAAMNIAIFLDGVALTGRTALLAETKAALFDMMRGEAVLLGRFAHLIESFATPSIGVLGTLMASVGVTDDAIDIKKAGIFPIVHGVRTMALEKGITETSTAERMAALVRAGSFDGEFGRDIISAHRVFMGYRLASQLDAVRRGSVEGESLLRPSRMTAVDRDILRDSLRVVRQFRDVIATRFRTAAF</sequence>
<dbReference type="PROSITE" id="PS50042">
    <property type="entry name" value="CNMP_BINDING_3"/>
    <property type="match status" value="1"/>
</dbReference>
<dbReference type="InterPro" id="IPR046342">
    <property type="entry name" value="CBS_dom_sf"/>
</dbReference>
<dbReference type="InterPro" id="IPR051257">
    <property type="entry name" value="Diverse_CBS-Domain"/>
</dbReference>
<dbReference type="SUPFAM" id="SSF51206">
    <property type="entry name" value="cAMP-binding domain-like"/>
    <property type="match status" value="1"/>
</dbReference>
<dbReference type="InterPro" id="IPR000644">
    <property type="entry name" value="CBS_dom"/>
</dbReference>